<organism evidence="7 8">
    <name type="scientific">Candidatus Amesbacteria bacterium GW2011_GWC1_47_15</name>
    <dbReference type="NCBI Taxonomy" id="1618364"/>
    <lineage>
        <taxon>Bacteria</taxon>
        <taxon>Candidatus Amesiibacteriota</taxon>
    </lineage>
</organism>
<dbReference type="EMBL" id="LCNU01000015">
    <property type="protein sequence ID" value="KKU63936.1"/>
    <property type="molecule type" value="Genomic_DNA"/>
</dbReference>
<dbReference type="Pfam" id="PF04932">
    <property type="entry name" value="Wzy_C"/>
    <property type="match status" value="1"/>
</dbReference>
<dbReference type="SUPFAM" id="SSF48452">
    <property type="entry name" value="TPR-like"/>
    <property type="match status" value="1"/>
</dbReference>
<evidence type="ECO:0000256" key="3">
    <source>
        <dbReference type="ARBA" id="ARBA00022989"/>
    </source>
</evidence>
<dbReference type="InterPro" id="IPR011990">
    <property type="entry name" value="TPR-like_helical_dom_sf"/>
</dbReference>
<name>A0A0G1S3H6_9BACT</name>
<gene>
    <name evidence="7" type="ORF">UX86_C0015G0026</name>
</gene>
<dbReference type="PANTHER" id="PTHR37422:SF13">
    <property type="entry name" value="LIPOPOLYSACCHARIDE BIOSYNTHESIS PROTEIN PA4999-RELATED"/>
    <property type="match status" value="1"/>
</dbReference>
<comment type="subcellular location">
    <subcellularLocation>
        <location evidence="1">Membrane</location>
        <topology evidence="1">Multi-pass membrane protein</topology>
    </subcellularLocation>
</comment>
<feature type="transmembrane region" description="Helical" evidence="5">
    <location>
        <begin position="96"/>
        <end position="116"/>
    </location>
</feature>
<feature type="transmembrane region" description="Helical" evidence="5">
    <location>
        <begin position="12"/>
        <end position="31"/>
    </location>
</feature>
<feature type="transmembrane region" description="Helical" evidence="5">
    <location>
        <begin position="246"/>
        <end position="263"/>
    </location>
</feature>
<evidence type="ECO:0000313" key="7">
    <source>
        <dbReference type="EMBL" id="KKU63936.1"/>
    </source>
</evidence>
<dbReference type="GO" id="GO:0016020">
    <property type="term" value="C:membrane"/>
    <property type="evidence" value="ECO:0007669"/>
    <property type="project" value="UniProtKB-SubCell"/>
</dbReference>
<keyword evidence="2 5" id="KW-0812">Transmembrane</keyword>
<sequence>MSWPKKAIEISFILLLILVPLIFLPFTSELFEFNKMIVVYLLAVLIAAFWISRMILENRLIFRRTALDLPVLIFLISQSLSYFFSIDPRTSLLGYYSRFNGGLASLLSYALLYWAAVSNLDRKSSLNLLSWSVGLAGVVAGWGFLEHFGIDDPMWVQDVAHRVFSTLGQPNWLAAYLVALIFIPISMILSSGSKIQSAKSILLFSFTLLLFITLLFTKSRSGLLAFGVSSAVFWGYILLRHFQTHLKFLLSLNLVFIIIAISIRNPVQDIVFSRQPALPSASAPVQPALESGGTESGAIRQIVWKGAIDIWRASDKNFWLGAGPETFAMAYYNHRPVEHNYTSEWELLYNKAHNEFLNFLATTGLIGLGSYILLLLAMAWVFIKQLKIVKLDNTLEIGHWKLVIPALCAGWLSLSVTNYWGFSVVITQIFLFLFPALALTLTTNPATHSALPATTSNSRLFSIMLLFLPALYLSYSILRYWTADIKYASGQNNFRAFILTQDLAYIVKAYDDLASAYSLNHKDPPIASEFSTAAAYMSLLSYDSKPETARQLADLSQSLSRQAVAASPYHPNYLKSRGRSLLLLAVYDTSYYPQVEATLEQAARVSPTDPRIPQMQALVARYKEDYPTARRYLEKALALKPDFADALASMSEIATLSATPESP</sequence>
<feature type="transmembrane region" description="Helical" evidence="5">
    <location>
        <begin position="223"/>
        <end position="239"/>
    </location>
</feature>
<evidence type="ECO:0000256" key="5">
    <source>
        <dbReference type="SAM" id="Phobius"/>
    </source>
</evidence>
<feature type="domain" description="O-antigen ligase-related" evidence="6">
    <location>
        <begin position="207"/>
        <end position="371"/>
    </location>
</feature>
<evidence type="ECO:0000259" key="6">
    <source>
        <dbReference type="Pfam" id="PF04932"/>
    </source>
</evidence>
<comment type="caution">
    <text evidence="7">The sequence shown here is derived from an EMBL/GenBank/DDBJ whole genome shotgun (WGS) entry which is preliminary data.</text>
</comment>
<feature type="transmembrane region" description="Helical" evidence="5">
    <location>
        <begin position="201"/>
        <end position="217"/>
    </location>
</feature>
<proteinExistence type="predicted"/>
<evidence type="ECO:0000256" key="2">
    <source>
        <dbReference type="ARBA" id="ARBA00022692"/>
    </source>
</evidence>
<dbReference type="PANTHER" id="PTHR37422">
    <property type="entry name" value="TEICHURONIC ACID BIOSYNTHESIS PROTEIN TUAE"/>
    <property type="match status" value="1"/>
</dbReference>
<keyword evidence="4 5" id="KW-0472">Membrane</keyword>
<feature type="transmembrane region" description="Helical" evidence="5">
    <location>
        <begin position="460"/>
        <end position="481"/>
    </location>
</feature>
<feature type="transmembrane region" description="Helical" evidence="5">
    <location>
        <begin position="356"/>
        <end position="383"/>
    </location>
</feature>
<feature type="transmembrane region" description="Helical" evidence="5">
    <location>
        <begin position="172"/>
        <end position="189"/>
    </location>
</feature>
<accession>A0A0G1S3H6</accession>
<feature type="transmembrane region" description="Helical" evidence="5">
    <location>
        <begin position="67"/>
        <end position="84"/>
    </location>
</feature>
<feature type="transmembrane region" description="Helical" evidence="5">
    <location>
        <begin position="128"/>
        <end position="145"/>
    </location>
</feature>
<keyword evidence="3 5" id="KW-1133">Transmembrane helix</keyword>
<reference evidence="7 8" key="1">
    <citation type="journal article" date="2015" name="Nature">
        <title>rRNA introns, odd ribosomes, and small enigmatic genomes across a large radiation of phyla.</title>
        <authorList>
            <person name="Brown C.T."/>
            <person name="Hug L.A."/>
            <person name="Thomas B.C."/>
            <person name="Sharon I."/>
            <person name="Castelle C.J."/>
            <person name="Singh A."/>
            <person name="Wilkins M.J."/>
            <person name="Williams K.H."/>
            <person name="Banfield J.F."/>
        </authorList>
    </citation>
    <scope>NUCLEOTIDE SEQUENCE [LARGE SCALE GENOMIC DNA]</scope>
</reference>
<dbReference type="InterPro" id="IPR051533">
    <property type="entry name" value="WaaL-like"/>
</dbReference>
<protein>
    <recommendedName>
        <fullName evidence="6">O-antigen ligase-related domain-containing protein</fullName>
    </recommendedName>
</protein>
<dbReference type="STRING" id="1618364.UX86_C0015G0026"/>
<dbReference type="Proteomes" id="UP000034502">
    <property type="component" value="Unassembled WGS sequence"/>
</dbReference>
<dbReference type="Gene3D" id="1.25.40.10">
    <property type="entry name" value="Tetratricopeptide repeat domain"/>
    <property type="match status" value="1"/>
</dbReference>
<feature type="transmembrane region" description="Helical" evidence="5">
    <location>
        <begin position="37"/>
        <end position="55"/>
    </location>
</feature>
<dbReference type="InterPro" id="IPR007016">
    <property type="entry name" value="O-antigen_ligase-rel_domated"/>
</dbReference>
<dbReference type="AlphaFoldDB" id="A0A0G1S3H6"/>
<evidence type="ECO:0000313" key="8">
    <source>
        <dbReference type="Proteomes" id="UP000034502"/>
    </source>
</evidence>
<evidence type="ECO:0000256" key="1">
    <source>
        <dbReference type="ARBA" id="ARBA00004141"/>
    </source>
</evidence>
<feature type="transmembrane region" description="Helical" evidence="5">
    <location>
        <begin position="420"/>
        <end position="439"/>
    </location>
</feature>
<evidence type="ECO:0000256" key="4">
    <source>
        <dbReference type="ARBA" id="ARBA00023136"/>
    </source>
</evidence>